<feature type="domain" description="Bacterial bifunctional deaminase-reductase C-terminal" evidence="1">
    <location>
        <begin position="5"/>
        <end position="176"/>
    </location>
</feature>
<dbReference type="Pfam" id="PF01872">
    <property type="entry name" value="RibD_C"/>
    <property type="match status" value="1"/>
</dbReference>
<protein>
    <submittedName>
        <fullName evidence="2">Dihydrofolate reductase family protein</fullName>
    </submittedName>
</protein>
<dbReference type="InterPro" id="IPR024072">
    <property type="entry name" value="DHFR-like_dom_sf"/>
</dbReference>
<organism evidence="2 3">
    <name type="scientific">Niabella yanshanensis</name>
    <dbReference type="NCBI Taxonomy" id="577386"/>
    <lineage>
        <taxon>Bacteria</taxon>
        <taxon>Pseudomonadati</taxon>
        <taxon>Bacteroidota</taxon>
        <taxon>Chitinophagia</taxon>
        <taxon>Chitinophagales</taxon>
        <taxon>Chitinophagaceae</taxon>
        <taxon>Niabella</taxon>
    </lineage>
</organism>
<proteinExistence type="predicted"/>
<name>A0ABZ0W6P4_9BACT</name>
<dbReference type="Gene3D" id="3.40.430.10">
    <property type="entry name" value="Dihydrofolate Reductase, subunit A"/>
    <property type="match status" value="1"/>
</dbReference>
<dbReference type="SUPFAM" id="SSF53597">
    <property type="entry name" value="Dihydrofolate reductase-like"/>
    <property type="match status" value="1"/>
</dbReference>
<dbReference type="EMBL" id="CP139960">
    <property type="protein sequence ID" value="WQD38157.1"/>
    <property type="molecule type" value="Genomic_DNA"/>
</dbReference>
<dbReference type="PANTHER" id="PTHR38011:SF11">
    <property type="entry name" value="2,5-DIAMINO-6-RIBOSYLAMINO-4(3H)-PYRIMIDINONE 5'-PHOSPHATE REDUCTASE"/>
    <property type="match status" value="1"/>
</dbReference>
<dbReference type="PANTHER" id="PTHR38011">
    <property type="entry name" value="DIHYDROFOLATE REDUCTASE FAMILY PROTEIN (AFU_ORTHOLOGUE AFUA_8G06820)"/>
    <property type="match status" value="1"/>
</dbReference>
<accession>A0ABZ0W6P4</accession>
<evidence type="ECO:0000313" key="3">
    <source>
        <dbReference type="Proteomes" id="UP001325680"/>
    </source>
</evidence>
<sequence length="184" mass="21110">MSRIFVSNWITLDGIFSGAGGDTGWFTSDEELMNYNLERLNEADTILMGRITYDLMAGYWPLAQAQQDFAGAYQFMNESRKHIFSTTVNKSGWDRCIFHNEVSPKVINDIKTSAGKDIVILGSGKLSARLHNLRLIDEYHLLLDPQIKVEGRRFFDDIQKSKLKLKNMKKFECGVVYLQYVVVK</sequence>
<dbReference type="InterPro" id="IPR002734">
    <property type="entry name" value="RibDG_C"/>
</dbReference>
<evidence type="ECO:0000259" key="1">
    <source>
        <dbReference type="Pfam" id="PF01872"/>
    </source>
</evidence>
<keyword evidence="3" id="KW-1185">Reference proteome</keyword>
<evidence type="ECO:0000313" key="2">
    <source>
        <dbReference type="EMBL" id="WQD38157.1"/>
    </source>
</evidence>
<gene>
    <name evidence="2" type="ORF">U0035_21035</name>
</gene>
<dbReference type="InterPro" id="IPR050765">
    <property type="entry name" value="Riboflavin_Biosynth_HTPR"/>
</dbReference>
<reference evidence="2 3" key="1">
    <citation type="submission" date="2023-12" db="EMBL/GenBank/DDBJ databases">
        <title>Genome sequencing and assembly of bacterial species from a model synthetic community.</title>
        <authorList>
            <person name="Hogle S.L."/>
        </authorList>
    </citation>
    <scope>NUCLEOTIDE SEQUENCE [LARGE SCALE GENOMIC DNA]</scope>
    <source>
        <strain evidence="2 3">HAMBI_3031</strain>
    </source>
</reference>
<dbReference type="RefSeq" id="WP_114790898.1">
    <property type="nucleotide sequence ID" value="NZ_CP139960.1"/>
</dbReference>
<dbReference type="Proteomes" id="UP001325680">
    <property type="component" value="Chromosome"/>
</dbReference>